<evidence type="ECO:0000256" key="1">
    <source>
        <dbReference type="SAM" id="MobiDB-lite"/>
    </source>
</evidence>
<dbReference type="PANTHER" id="PTHR37352:SF1">
    <property type="entry name" value="TESTIS-SPECIFIC GENE 13 PROTEIN"/>
    <property type="match status" value="1"/>
</dbReference>
<evidence type="ECO:0000313" key="2">
    <source>
        <dbReference type="Ensembl" id="ENSSVLP00005028153.1"/>
    </source>
</evidence>
<keyword evidence="3" id="KW-1185">Reference proteome</keyword>
<reference evidence="2" key="2">
    <citation type="submission" date="2025-09" db="UniProtKB">
        <authorList>
            <consortium name="Ensembl"/>
        </authorList>
    </citation>
    <scope>IDENTIFICATION</scope>
</reference>
<dbReference type="Ensembl" id="ENSSVLT00005031290.1">
    <property type="protein sequence ID" value="ENSSVLP00005028153.1"/>
    <property type="gene ID" value="ENSSVLG00005022257.1"/>
</dbReference>
<dbReference type="OrthoDB" id="9946729at2759"/>
<evidence type="ECO:0000313" key="3">
    <source>
        <dbReference type="Proteomes" id="UP000694564"/>
    </source>
</evidence>
<gene>
    <name evidence="2" type="primary">TSGA13</name>
</gene>
<name>A0A8D2JQV5_SCIVU</name>
<dbReference type="Pfam" id="PF14994">
    <property type="entry name" value="TSGA13"/>
    <property type="match status" value="1"/>
</dbReference>
<protein>
    <submittedName>
        <fullName evidence="2">Testis specific 13</fullName>
    </submittedName>
</protein>
<dbReference type="PANTHER" id="PTHR37352">
    <property type="entry name" value="TESTIS-SPECIFIC GENE 13 PROTEIN"/>
    <property type="match status" value="1"/>
</dbReference>
<dbReference type="GeneTree" id="ENSGT00390000009822"/>
<proteinExistence type="predicted"/>
<organism evidence="2 3">
    <name type="scientific">Sciurus vulgaris</name>
    <name type="common">Eurasian red squirrel</name>
    <dbReference type="NCBI Taxonomy" id="55149"/>
    <lineage>
        <taxon>Eukaryota</taxon>
        <taxon>Metazoa</taxon>
        <taxon>Chordata</taxon>
        <taxon>Craniata</taxon>
        <taxon>Vertebrata</taxon>
        <taxon>Euteleostomi</taxon>
        <taxon>Mammalia</taxon>
        <taxon>Eutheria</taxon>
        <taxon>Euarchontoglires</taxon>
        <taxon>Glires</taxon>
        <taxon>Rodentia</taxon>
        <taxon>Sciuromorpha</taxon>
        <taxon>Sciuridae</taxon>
        <taxon>Sciurinae</taxon>
        <taxon>Sciurini</taxon>
        <taxon>Sciurus</taxon>
    </lineage>
</organism>
<accession>A0A8D2JQV5</accession>
<feature type="region of interest" description="Disordered" evidence="1">
    <location>
        <begin position="1"/>
        <end position="27"/>
    </location>
</feature>
<sequence length="274" mass="31937">MGEERYGKFQNGKPKTSSNRPVKPEKGMAADSDEIFDFIGQSKFVLKNLPYYSVHPNLAQYYEPLKSTALQKFLAQNRKTTSFMLKVTEFDQDLTLLIMTNNPPPYSIHQQEKDSTPKYFSKELLLEVEIHHQQKPTENFFLPLMPQKKKLRSRIKPIFPMKCSDDPTSKREQWFRFSTDNDFKSEGKYSKVVALKKQKKMYPQLNFAPVCERDMKKNVSKKSMSEMLTPQVLWEPLTLSSLLEKKPTRIVPGESAFRNGRAQQWIIKNATVIK</sequence>
<dbReference type="InterPro" id="IPR029241">
    <property type="entry name" value="TSGA13"/>
</dbReference>
<dbReference type="Proteomes" id="UP000694564">
    <property type="component" value="Chromosome 8"/>
</dbReference>
<dbReference type="AlphaFoldDB" id="A0A8D2JQV5"/>
<reference evidence="2" key="1">
    <citation type="submission" date="2025-08" db="UniProtKB">
        <authorList>
            <consortium name="Ensembl"/>
        </authorList>
    </citation>
    <scope>IDENTIFICATION</scope>
</reference>